<dbReference type="Gene3D" id="2.60.60.20">
    <property type="entry name" value="PLAT/LH2 domain"/>
    <property type="match status" value="1"/>
</dbReference>
<keyword evidence="1" id="KW-0732">Signal</keyword>
<dbReference type="AlphaFoldDB" id="A0A0M3HSP2"/>
<keyword evidence="3" id="KW-1185">Reference proteome</keyword>
<dbReference type="InterPro" id="IPR036392">
    <property type="entry name" value="PLAT/LH2_dom_sf"/>
</dbReference>
<evidence type="ECO:0000313" key="3">
    <source>
        <dbReference type="Proteomes" id="UP000036681"/>
    </source>
</evidence>
<protein>
    <submittedName>
        <fullName evidence="4">PLAT domain-containing protein</fullName>
    </submittedName>
</protein>
<feature type="signal peptide" evidence="1">
    <location>
        <begin position="1"/>
        <end position="21"/>
    </location>
</feature>
<dbReference type="InterPro" id="IPR001024">
    <property type="entry name" value="PLAT/LH2_dom"/>
</dbReference>
<dbReference type="CDD" id="cd00113">
    <property type="entry name" value="PLAT"/>
    <property type="match status" value="1"/>
</dbReference>
<reference evidence="4" key="1">
    <citation type="submission" date="2017-02" db="UniProtKB">
        <authorList>
            <consortium name="WormBaseParasite"/>
        </authorList>
    </citation>
    <scope>IDENTIFICATION</scope>
</reference>
<dbReference type="Proteomes" id="UP000036681">
    <property type="component" value="Unplaced"/>
</dbReference>
<accession>A0A0M3HSP2</accession>
<name>A0A0M3HSP2_ASCLU</name>
<dbReference type="WBParaSite" id="ALUE_0000551801-mRNA-1">
    <property type="protein sequence ID" value="ALUE_0000551801-mRNA-1"/>
    <property type="gene ID" value="ALUE_0000551801"/>
</dbReference>
<sequence>MYVNFFVFLSILLWNFCSVTSEDTNHSHPLKRLSKRKSEDVANVWDVVIKTCDEEGAGTDAAAYLKVFYERDHASETFQLDNPGKNDFERGERSHFKVMLKQDDIVNIGLFWWPGFTLNEEWCADWVLLLNSNRDKCYEGIFHRWILHYKDPPTYALKFHRLAFADCVNPAPEGAQRFHFIRLLDDNR</sequence>
<dbReference type="Pfam" id="PF01477">
    <property type="entry name" value="PLAT"/>
    <property type="match status" value="1"/>
</dbReference>
<feature type="chain" id="PRO_5005656353" evidence="1">
    <location>
        <begin position="22"/>
        <end position="188"/>
    </location>
</feature>
<feature type="domain" description="PLAT" evidence="2">
    <location>
        <begin position="46"/>
        <end position="159"/>
    </location>
</feature>
<organism evidence="3 4">
    <name type="scientific">Ascaris lumbricoides</name>
    <name type="common">Giant roundworm</name>
    <dbReference type="NCBI Taxonomy" id="6252"/>
    <lineage>
        <taxon>Eukaryota</taxon>
        <taxon>Metazoa</taxon>
        <taxon>Ecdysozoa</taxon>
        <taxon>Nematoda</taxon>
        <taxon>Chromadorea</taxon>
        <taxon>Rhabditida</taxon>
        <taxon>Spirurina</taxon>
        <taxon>Ascaridomorpha</taxon>
        <taxon>Ascaridoidea</taxon>
        <taxon>Ascarididae</taxon>
        <taxon>Ascaris</taxon>
    </lineage>
</organism>
<proteinExistence type="predicted"/>
<evidence type="ECO:0000313" key="4">
    <source>
        <dbReference type="WBParaSite" id="ALUE_0000551801-mRNA-1"/>
    </source>
</evidence>
<evidence type="ECO:0000256" key="1">
    <source>
        <dbReference type="SAM" id="SignalP"/>
    </source>
</evidence>
<evidence type="ECO:0000259" key="2">
    <source>
        <dbReference type="Pfam" id="PF01477"/>
    </source>
</evidence>
<dbReference type="SUPFAM" id="SSF49723">
    <property type="entry name" value="Lipase/lipooxygenase domain (PLAT/LH2 domain)"/>
    <property type="match status" value="1"/>
</dbReference>